<dbReference type="InterPro" id="IPR019151">
    <property type="entry name" value="Proteasome_assmbl_chaperone_2"/>
</dbReference>
<accession>A0A382QPQ0</accession>
<protein>
    <recommendedName>
        <fullName evidence="2">PAC2 family protein</fullName>
    </recommendedName>
</protein>
<gene>
    <name evidence="1" type="ORF">METZ01_LOCUS339749</name>
</gene>
<evidence type="ECO:0000313" key="1">
    <source>
        <dbReference type="EMBL" id="SVC86895.1"/>
    </source>
</evidence>
<evidence type="ECO:0008006" key="2">
    <source>
        <dbReference type="Google" id="ProtNLM"/>
    </source>
</evidence>
<name>A0A382QPQ0_9ZZZZ</name>
<dbReference type="Gene3D" id="3.40.50.10900">
    <property type="entry name" value="PAC-like subunit"/>
    <property type="match status" value="1"/>
</dbReference>
<feature type="non-terminal residue" evidence="1">
    <location>
        <position position="290"/>
    </location>
</feature>
<dbReference type="SUPFAM" id="SSF159659">
    <property type="entry name" value="Cgl1923-like"/>
    <property type="match status" value="1"/>
</dbReference>
<dbReference type="EMBL" id="UINC01115683">
    <property type="protein sequence ID" value="SVC86895.1"/>
    <property type="molecule type" value="Genomic_DNA"/>
</dbReference>
<dbReference type="AlphaFoldDB" id="A0A382QPQ0"/>
<organism evidence="1">
    <name type="scientific">marine metagenome</name>
    <dbReference type="NCBI Taxonomy" id="408172"/>
    <lineage>
        <taxon>unclassified sequences</taxon>
        <taxon>metagenomes</taxon>
        <taxon>ecological metagenomes</taxon>
    </lineage>
</organism>
<reference evidence="1" key="1">
    <citation type="submission" date="2018-05" db="EMBL/GenBank/DDBJ databases">
        <authorList>
            <person name="Lanie J.A."/>
            <person name="Ng W.-L."/>
            <person name="Kazmierczak K.M."/>
            <person name="Andrzejewski T.M."/>
            <person name="Davidsen T.M."/>
            <person name="Wayne K.J."/>
            <person name="Tettelin H."/>
            <person name="Glass J.I."/>
            <person name="Rusch D."/>
            <person name="Podicherti R."/>
            <person name="Tsui H.-C.T."/>
            <person name="Winkler M.E."/>
        </authorList>
    </citation>
    <scope>NUCLEOTIDE SEQUENCE</scope>
</reference>
<proteinExistence type="predicted"/>
<sequence>MRIGAFDIQDPIPEDDNLHAIAMLHPWVDAGSVATLTLDRIEHHLGAREVAKLHRPGAFFDFTRYRPESRLIEGQRVISVPNTNVYYARRETGPSLLFIHLKEPHAFAERYMHSVVEMLKAFGVKRYCRISGMYNAVPHTRPLRVTGSPGLEKIDSLTGLITPRNPGGTYQGPTSIMNSVTEEIEKLGIENINLMVHLPHYLTFDEDYAGTARLTQVLSKLYDLPETLVESDRGDQQYNEFRLQMDGNPQLKALIAQLEEYYDGQQPATSEAQDDVALAPNIEEFLREIG</sequence>
<dbReference type="InterPro" id="IPR038389">
    <property type="entry name" value="PSMG2_sf"/>
</dbReference>
<dbReference type="Pfam" id="PF09754">
    <property type="entry name" value="PAC2"/>
    <property type="match status" value="1"/>
</dbReference>